<feature type="region of interest" description="Disordered" evidence="7">
    <location>
        <begin position="1"/>
        <end position="37"/>
    </location>
</feature>
<comment type="catalytic activity">
    <reaction evidence="6">
        <text>cytidine(1402) in 16S rRNA + S-adenosyl-L-methionine = 2'-O-methylcytidine(1402) in 16S rRNA + S-adenosyl-L-homocysteine + H(+)</text>
        <dbReference type="Rhea" id="RHEA:42924"/>
        <dbReference type="Rhea" id="RHEA-COMP:10285"/>
        <dbReference type="Rhea" id="RHEA-COMP:10286"/>
        <dbReference type="ChEBI" id="CHEBI:15378"/>
        <dbReference type="ChEBI" id="CHEBI:57856"/>
        <dbReference type="ChEBI" id="CHEBI:59789"/>
        <dbReference type="ChEBI" id="CHEBI:74495"/>
        <dbReference type="ChEBI" id="CHEBI:82748"/>
        <dbReference type="EC" id="2.1.1.198"/>
    </reaction>
</comment>
<proteinExistence type="inferred from homology"/>
<dbReference type="SUPFAM" id="SSF53790">
    <property type="entry name" value="Tetrapyrrole methylase"/>
    <property type="match status" value="1"/>
</dbReference>
<evidence type="ECO:0000259" key="8">
    <source>
        <dbReference type="Pfam" id="PF00590"/>
    </source>
</evidence>
<keyword evidence="2 6" id="KW-0698">rRNA processing</keyword>
<reference evidence="9 10" key="1">
    <citation type="submission" date="2023-08" db="EMBL/GenBank/DDBJ databases">
        <title>Genome sequence of Thermaerobacter compostii strain Ins1, a spore-forming filamentous bacterium isolated from a deep geothermal reservoir.</title>
        <authorList>
            <person name="Bregnard D."/>
            <person name="Gonzalez D."/>
            <person name="Junier P."/>
        </authorList>
    </citation>
    <scope>NUCLEOTIDE SEQUENCE [LARGE SCALE GENOMIC DNA]</scope>
    <source>
        <strain evidence="9 10">Ins1</strain>
    </source>
</reference>
<comment type="similarity">
    <text evidence="6">Belongs to the methyltransferase superfamily. RsmI family.</text>
</comment>
<evidence type="ECO:0000256" key="4">
    <source>
        <dbReference type="ARBA" id="ARBA00022679"/>
    </source>
</evidence>
<name>A0ABZ0QR09_9FIRM</name>
<feature type="compositionally biased region" description="Basic and acidic residues" evidence="7">
    <location>
        <begin position="382"/>
        <end position="394"/>
    </location>
</feature>
<evidence type="ECO:0000256" key="5">
    <source>
        <dbReference type="ARBA" id="ARBA00022691"/>
    </source>
</evidence>
<dbReference type="RefSeq" id="WP_318750745.1">
    <property type="nucleotide sequence ID" value="NZ_CP132508.1"/>
</dbReference>
<evidence type="ECO:0000256" key="2">
    <source>
        <dbReference type="ARBA" id="ARBA00022552"/>
    </source>
</evidence>
<feature type="domain" description="Tetrapyrrole methylase" evidence="8">
    <location>
        <begin position="46"/>
        <end position="245"/>
    </location>
</feature>
<dbReference type="EC" id="2.1.1.198" evidence="6"/>
<comment type="function">
    <text evidence="6">Catalyzes the 2'-O-methylation of the ribose of cytidine 1402 (C1402) in 16S rRNA.</text>
</comment>
<dbReference type="InterPro" id="IPR008189">
    <property type="entry name" value="rRNA_ssu_MeTfrase_I"/>
</dbReference>
<dbReference type="GO" id="GO:0008168">
    <property type="term" value="F:methyltransferase activity"/>
    <property type="evidence" value="ECO:0007669"/>
    <property type="project" value="UniProtKB-KW"/>
</dbReference>
<dbReference type="PANTHER" id="PTHR46111">
    <property type="entry name" value="RIBOSOMAL RNA SMALL SUBUNIT METHYLTRANSFERASE I"/>
    <property type="match status" value="1"/>
</dbReference>
<dbReference type="InterPro" id="IPR014776">
    <property type="entry name" value="4pyrrole_Mease_sub2"/>
</dbReference>
<evidence type="ECO:0000313" key="9">
    <source>
        <dbReference type="EMBL" id="WPD19134.1"/>
    </source>
</evidence>
<dbReference type="Gene3D" id="3.40.1010.10">
    <property type="entry name" value="Cobalt-precorrin-4 Transmethylase, Domain 1"/>
    <property type="match status" value="1"/>
</dbReference>
<organism evidence="9 10">
    <name type="scientific">Thermaerobacter composti</name>
    <dbReference type="NCBI Taxonomy" id="554949"/>
    <lineage>
        <taxon>Bacteria</taxon>
        <taxon>Bacillati</taxon>
        <taxon>Bacillota</taxon>
        <taxon>Clostridia</taxon>
        <taxon>Eubacteriales</taxon>
        <taxon>Clostridiales Family XVII. Incertae Sedis</taxon>
        <taxon>Thermaerobacter</taxon>
    </lineage>
</organism>
<dbReference type="Proteomes" id="UP001304683">
    <property type="component" value="Chromosome"/>
</dbReference>
<comment type="subcellular location">
    <subcellularLocation>
        <location evidence="6">Cytoplasm</location>
    </subcellularLocation>
</comment>
<sequence length="394" mass="41325">MDERRSAEATGPTVSARVGPGQGADQGPADPAGEEGGAADWIRPGTLYVCATPIGNLGDVTLRLLALLRRADRVLAEDTRRTRRLLAAYGIRKRVVSCHEHNEAMRAEQVARWLAAGQVVALLTDAGTPGVADPGARLVARVAAEGRPVVPLPGPSAALAAFSAAGIPATRILIEGFLPRDAERRRERMRGWRGWDGAVIVYEAPHRLRATLADLLALLPDAYLAVARELTKRHEEIRRGPVARLVPVLQAEEPRGEYTLVIAPAGLPDGPRSRPSAGPQAEADPASRSAGRSDPEEPAPRPPAGEAGPQSSPSLPSPAQLADEVAAEVAAGASPSAAARTVARRHGLRRSLVYRAYLDHGAPPGPGAVDTGPVPEGASASQEKKRGRDDGPSR</sequence>
<gene>
    <name evidence="6 9" type="primary">rsmI</name>
    <name evidence="9" type="ORF">Q5761_00175</name>
</gene>
<dbReference type="EMBL" id="CP132508">
    <property type="protein sequence ID" value="WPD19134.1"/>
    <property type="molecule type" value="Genomic_DNA"/>
</dbReference>
<keyword evidence="4 6" id="KW-0808">Transferase</keyword>
<dbReference type="PANTHER" id="PTHR46111:SF1">
    <property type="entry name" value="RIBOSOMAL RNA SMALL SUBUNIT METHYLTRANSFERASE I"/>
    <property type="match status" value="1"/>
</dbReference>
<dbReference type="HAMAP" id="MF_01877">
    <property type="entry name" value="16SrRNA_methyltr_I"/>
    <property type="match status" value="1"/>
</dbReference>
<feature type="compositionally biased region" description="Low complexity" evidence="7">
    <location>
        <begin position="304"/>
        <end position="341"/>
    </location>
</feature>
<keyword evidence="1 6" id="KW-0963">Cytoplasm</keyword>
<protein>
    <recommendedName>
        <fullName evidence="6">Ribosomal RNA small subunit methyltransferase I</fullName>
        <ecNumber evidence="6">2.1.1.198</ecNumber>
    </recommendedName>
    <alternativeName>
        <fullName evidence="6">16S rRNA 2'-O-ribose C1402 methyltransferase</fullName>
    </alternativeName>
    <alternativeName>
        <fullName evidence="6">rRNA (cytidine-2'-O-)-methyltransferase RsmI</fullName>
    </alternativeName>
</protein>
<evidence type="ECO:0000256" key="3">
    <source>
        <dbReference type="ARBA" id="ARBA00022603"/>
    </source>
</evidence>
<dbReference type="NCBIfam" id="TIGR00096">
    <property type="entry name" value="16S rRNA (cytidine(1402)-2'-O)-methyltransferase"/>
    <property type="match status" value="1"/>
</dbReference>
<keyword evidence="10" id="KW-1185">Reference proteome</keyword>
<feature type="region of interest" description="Disordered" evidence="7">
    <location>
        <begin position="263"/>
        <end position="346"/>
    </location>
</feature>
<evidence type="ECO:0000313" key="10">
    <source>
        <dbReference type="Proteomes" id="UP001304683"/>
    </source>
</evidence>
<dbReference type="Pfam" id="PF00590">
    <property type="entry name" value="TP_methylase"/>
    <property type="match status" value="1"/>
</dbReference>
<dbReference type="InterPro" id="IPR014777">
    <property type="entry name" value="4pyrrole_Mease_sub1"/>
</dbReference>
<feature type="region of interest" description="Disordered" evidence="7">
    <location>
        <begin position="358"/>
        <end position="394"/>
    </location>
</feature>
<keyword evidence="3 6" id="KW-0489">Methyltransferase</keyword>
<dbReference type="InterPro" id="IPR035996">
    <property type="entry name" value="4pyrrol_Methylase_sf"/>
</dbReference>
<dbReference type="Gene3D" id="3.30.950.10">
    <property type="entry name" value="Methyltransferase, Cobalt-precorrin-4 Transmethylase, Domain 2"/>
    <property type="match status" value="1"/>
</dbReference>
<dbReference type="CDD" id="cd11648">
    <property type="entry name" value="RsmI"/>
    <property type="match status" value="1"/>
</dbReference>
<evidence type="ECO:0000256" key="1">
    <source>
        <dbReference type="ARBA" id="ARBA00022490"/>
    </source>
</evidence>
<dbReference type="GO" id="GO:0032259">
    <property type="term" value="P:methylation"/>
    <property type="evidence" value="ECO:0007669"/>
    <property type="project" value="UniProtKB-KW"/>
</dbReference>
<evidence type="ECO:0000256" key="6">
    <source>
        <dbReference type="HAMAP-Rule" id="MF_01877"/>
    </source>
</evidence>
<accession>A0ABZ0QR09</accession>
<keyword evidence="5 6" id="KW-0949">S-adenosyl-L-methionine</keyword>
<dbReference type="InterPro" id="IPR000878">
    <property type="entry name" value="4pyrrol_Mease"/>
</dbReference>
<evidence type="ECO:0000256" key="7">
    <source>
        <dbReference type="SAM" id="MobiDB-lite"/>
    </source>
</evidence>